<accession>A0A098GCK5</accession>
<comment type="catalytic activity">
    <reaction evidence="1">
        <text>3'-dephospho-CoA + ATP = 2'-(5''-triphospho-alpha-D-ribosyl)-3'-dephospho-CoA + adenine</text>
        <dbReference type="Rhea" id="RHEA:15117"/>
        <dbReference type="ChEBI" id="CHEBI:16708"/>
        <dbReference type="ChEBI" id="CHEBI:30616"/>
        <dbReference type="ChEBI" id="CHEBI:57328"/>
        <dbReference type="ChEBI" id="CHEBI:61378"/>
        <dbReference type="EC" id="2.4.2.52"/>
    </reaction>
</comment>
<dbReference type="HOGENOM" id="CLU_056179_1_0_6"/>
<dbReference type="GO" id="GO:0051191">
    <property type="term" value="P:prosthetic group biosynthetic process"/>
    <property type="evidence" value="ECO:0007669"/>
    <property type="project" value="TreeGrafter"/>
</dbReference>
<dbReference type="GO" id="GO:0016829">
    <property type="term" value="F:lyase activity"/>
    <property type="evidence" value="ECO:0007669"/>
    <property type="project" value="UniProtKB-KW"/>
</dbReference>
<dbReference type="EMBL" id="LN614830">
    <property type="protein sequence ID" value="CEG60219.1"/>
    <property type="molecule type" value="Genomic_DNA"/>
</dbReference>
<evidence type="ECO:0000313" key="7">
    <source>
        <dbReference type="EMBL" id="SCY58439.1"/>
    </source>
</evidence>
<dbReference type="PATRIC" id="fig|451.8.peg.216"/>
<dbReference type="GO" id="GO:0046917">
    <property type="term" value="F:triphosphoribosyl-dephospho-CoA synthase activity"/>
    <property type="evidence" value="ECO:0007669"/>
    <property type="project" value="UniProtKB-EC"/>
</dbReference>
<dbReference type="Gene3D" id="1.10.4200.10">
    <property type="entry name" value="Triphosphoribosyl-dephospho-CoA protein"/>
    <property type="match status" value="1"/>
</dbReference>
<reference evidence="7 9" key="3">
    <citation type="submission" date="2016-10" db="EMBL/GenBank/DDBJ databases">
        <authorList>
            <person name="Varghese N."/>
            <person name="Submissions S."/>
        </authorList>
    </citation>
    <scope>NUCLEOTIDE SEQUENCE [LARGE SCALE GENOMIC DNA]</scope>
    <source>
        <strain evidence="7 9">ATCC 33218</strain>
    </source>
</reference>
<evidence type="ECO:0000313" key="6">
    <source>
        <dbReference type="EMBL" id="CEG60219.1"/>
    </source>
</evidence>
<name>A0A098GCK5_LEGMI</name>
<evidence type="ECO:0000256" key="4">
    <source>
        <dbReference type="ARBA" id="ARBA00022741"/>
    </source>
</evidence>
<reference evidence="6" key="1">
    <citation type="submission" date="2014-09" db="EMBL/GenBank/DDBJ databases">
        <authorList>
            <person name="GOMEZ-VALERO Laura"/>
        </authorList>
    </citation>
    <scope>NUCLEOTIDE SEQUENCE</scope>
    <source>
        <strain evidence="6">ATCC33218</strain>
    </source>
</reference>
<keyword evidence="3" id="KW-0808">Transferase</keyword>
<dbReference type="PANTHER" id="PTHR30201">
    <property type="entry name" value="TRIPHOSPHORIBOSYL-DEPHOSPHO-COA SYNTHASE"/>
    <property type="match status" value="1"/>
</dbReference>
<dbReference type="Pfam" id="PF01874">
    <property type="entry name" value="CitG"/>
    <property type="match status" value="1"/>
</dbReference>
<dbReference type="InterPro" id="IPR002736">
    <property type="entry name" value="CitG"/>
</dbReference>
<keyword evidence="5" id="KW-0067">ATP-binding</keyword>
<keyword evidence="9" id="KW-1185">Reference proteome</keyword>
<dbReference type="AlphaFoldDB" id="A0A098GCK5"/>
<evidence type="ECO:0000256" key="2">
    <source>
        <dbReference type="ARBA" id="ARBA00012074"/>
    </source>
</evidence>
<dbReference type="STRING" id="451.B6N58_10940"/>
<dbReference type="RefSeq" id="WP_045098667.1">
    <property type="nucleotide sequence ID" value="NZ_CP020614.1"/>
</dbReference>
<reference evidence="8" key="2">
    <citation type="submission" date="2014-09" db="EMBL/GenBank/DDBJ databases">
        <authorList>
            <person name="Gomez-Valero L."/>
        </authorList>
    </citation>
    <scope>NUCLEOTIDE SEQUENCE [LARGE SCALE GENOMIC DNA]</scope>
    <source>
        <strain evidence="8">ATCC33218</strain>
    </source>
</reference>
<protein>
    <recommendedName>
        <fullName evidence="2">triphosphoribosyl-dephospho-CoA synthase</fullName>
        <ecNumber evidence="2">2.4.2.52</ecNumber>
    </recommendedName>
</protein>
<evidence type="ECO:0000313" key="8">
    <source>
        <dbReference type="Proteomes" id="UP000032414"/>
    </source>
</evidence>
<dbReference type="KEGG" id="tmc:LMI_0899"/>
<evidence type="ECO:0000256" key="3">
    <source>
        <dbReference type="ARBA" id="ARBA00022679"/>
    </source>
</evidence>
<organism evidence="6 8">
    <name type="scientific">Legionella micdadei</name>
    <name type="common">Tatlockia micdadei</name>
    <dbReference type="NCBI Taxonomy" id="451"/>
    <lineage>
        <taxon>Bacteria</taxon>
        <taxon>Pseudomonadati</taxon>
        <taxon>Pseudomonadota</taxon>
        <taxon>Gammaproteobacteria</taxon>
        <taxon>Legionellales</taxon>
        <taxon>Legionellaceae</taxon>
        <taxon>Legionella</taxon>
    </lineage>
</organism>
<dbReference type="EMBL" id="FMVN01000010">
    <property type="protein sequence ID" value="SCY58439.1"/>
    <property type="molecule type" value="Genomic_DNA"/>
</dbReference>
<evidence type="ECO:0000313" key="9">
    <source>
        <dbReference type="Proteomes" id="UP000182998"/>
    </source>
</evidence>
<evidence type="ECO:0000256" key="5">
    <source>
        <dbReference type="ARBA" id="ARBA00022840"/>
    </source>
</evidence>
<proteinExistence type="predicted"/>
<dbReference type="GO" id="GO:0005524">
    <property type="term" value="F:ATP binding"/>
    <property type="evidence" value="ECO:0007669"/>
    <property type="project" value="UniProtKB-KW"/>
</dbReference>
<gene>
    <name evidence="6" type="ORF">LMI_0899</name>
    <name evidence="7" type="ORF">SAMN02982997_02161</name>
</gene>
<dbReference type="OrthoDB" id="114886at2"/>
<dbReference type="Proteomes" id="UP000182998">
    <property type="component" value="Unassembled WGS sequence"/>
</dbReference>
<evidence type="ECO:0000256" key="1">
    <source>
        <dbReference type="ARBA" id="ARBA00001210"/>
    </source>
</evidence>
<dbReference type="PANTHER" id="PTHR30201:SF2">
    <property type="entry name" value="2-(5''-TRIPHOSPHORIBOSYL)-3'-DEPHOSPHOCOENZYME-A SYNTHASE"/>
    <property type="match status" value="1"/>
</dbReference>
<dbReference type="EC" id="2.4.2.52" evidence="2"/>
<keyword evidence="4" id="KW-0547">Nucleotide-binding</keyword>
<dbReference type="Proteomes" id="UP000032414">
    <property type="component" value="Chromosome I"/>
</dbReference>
<sequence length="279" mass="31585">MKVIPPYVANHSIAKFLAKVAVRALYFEAKAYPKPGLVSFIDSGAHQDLNGEILFRSLFTLRHYFYQIANQGLERKSLEILAHTAFNAEQRVLEKTKGITTHGDVIFSLGFICISAARLTQENLSFTPANLHHQLLNDRQSVLDDLNTSAFARKAFEDIDAKQVTINEYEMIFQLLPALIALYKETKSIDAICLFAYLELLIRIDDSNVLFHKGKVAMDYARKIASEILAIDCIETRFVQAQEAHYSFSQKGISPREIANLIVILLFLGQLFCEQLLCH</sequence>
<keyword evidence="6" id="KW-0456">Lyase</keyword>